<comment type="caution">
    <text evidence="1">The sequence shown here is derived from an EMBL/GenBank/DDBJ whole genome shotgun (WGS) entry which is preliminary data.</text>
</comment>
<evidence type="ECO:0000313" key="1">
    <source>
        <dbReference type="EMBL" id="GMF48877.1"/>
    </source>
</evidence>
<gene>
    <name evidence="1" type="ORF">Pfra01_001908400</name>
</gene>
<sequence length="113" mass="12319">MAQLPQLRVRLLRPLPLLDGRTNAQHRIVNEDKAVRNPGSSPNSAWNPYEDSSLTDRTGAAKLALFADLGLDVSFADRAGTADVVLLFNLDLDLPFAERARGLLRVVGVDLAK</sequence>
<name>A0A9W7CYG0_9STRA</name>
<evidence type="ECO:0000313" key="2">
    <source>
        <dbReference type="Proteomes" id="UP001165121"/>
    </source>
</evidence>
<protein>
    <submittedName>
        <fullName evidence="1">Unnamed protein product</fullName>
    </submittedName>
</protein>
<dbReference type="EMBL" id="BSXT01002420">
    <property type="protein sequence ID" value="GMF48877.1"/>
    <property type="molecule type" value="Genomic_DNA"/>
</dbReference>
<dbReference type="Proteomes" id="UP001165121">
    <property type="component" value="Unassembled WGS sequence"/>
</dbReference>
<organism evidence="1 2">
    <name type="scientific">Phytophthora fragariaefolia</name>
    <dbReference type="NCBI Taxonomy" id="1490495"/>
    <lineage>
        <taxon>Eukaryota</taxon>
        <taxon>Sar</taxon>
        <taxon>Stramenopiles</taxon>
        <taxon>Oomycota</taxon>
        <taxon>Peronosporomycetes</taxon>
        <taxon>Peronosporales</taxon>
        <taxon>Peronosporaceae</taxon>
        <taxon>Phytophthora</taxon>
    </lineage>
</organism>
<accession>A0A9W7CYG0</accession>
<proteinExistence type="predicted"/>
<dbReference type="AlphaFoldDB" id="A0A9W7CYG0"/>
<keyword evidence="2" id="KW-1185">Reference proteome</keyword>
<reference evidence="1" key="1">
    <citation type="submission" date="2023-04" db="EMBL/GenBank/DDBJ databases">
        <title>Phytophthora fragariaefolia NBRC 109709.</title>
        <authorList>
            <person name="Ichikawa N."/>
            <person name="Sato H."/>
            <person name="Tonouchi N."/>
        </authorList>
    </citation>
    <scope>NUCLEOTIDE SEQUENCE</scope>
    <source>
        <strain evidence="1">NBRC 109709</strain>
    </source>
</reference>